<dbReference type="InterPro" id="IPR001242">
    <property type="entry name" value="Condensation_dom"/>
</dbReference>
<evidence type="ECO:0000256" key="7">
    <source>
        <dbReference type="ARBA" id="ARBA00029443"/>
    </source>
</evidence>
<dbReference type="InterPro" id="IPR045851">
    <property type="entry name" value="AMP-bd_C_sf"/>
</dbReference>
<evidence type="ECO:0000259" key="13">
    <source>
        <dbReference type="PROSITE" id="PS52019"/>
    </source>
</evidence>
<feature type="compositionally biased region" description="Polar residues" evidence="10">
    <location>
        <begin position="2503"/>
        <end position="2541"/>
    </location>
</feature>
<evidence type="ECO:0000256" key="10">
    <source>
        <dbReference type="SAM" id="MobiDB-lite"/>
    </source>
</evidence>
<evidence type="ECO:0000256" key="9">
    <source>
        <dbReference type="SAM" id="Coils"/>
    </source>
</evidence>
<keyword evidence="2" id="KW-0597">Phosphoprotein</keyword>
<dbReference type="Gene3D" id="3.30.559.10">
    <property type="entry name" value="Chloramphenicol acetyltransferase-like domain"/>
    <property type="match status" value="1"/>
</dbReference>
<dbReference type="InterPro" id="IPR049551">
    <property type="entry name" value="PKS_DH_C"/>
</dbReference>
<dbReference type="InterPro" id="IPR016035">
    <property type="entry name" value="Acyl_Trfase/lysoPLipase"/>
</dbReference>
<feature type="active site" description="Proton donor; for dehydratase activity" evidence="8">
    <location>
        <position position="1160"/>
    </location>
</feature>
<dbReference type="InterPro" id="IPR001227">
    <property type="entry name" value="Ac_transferase_dom_sf"/>
</dbReference>
<dbReference type="InterPro" id="IPR049900">
    <property type="entry name" value="PKS_mFAS_DH"/>
</dbReference>
<dbReference type="Pfam" id="PF14765">
    <property type="entry name" value="PS-DH"/>
    <property type="match status" value="1"/>
</dbReference>
<keyword evidence="4" id="KW-0489">Methyltransferase</keyword>
<dbReference type="InterPro" id="IPR009081">
    <property type="entry name" value="PP-bd_ACP"/>
</dbReference>
<dbReference type="InterPro" id="IPR036291">
    <property type="entry name" value="NAD(P)-bd_dom_sf"/>
</dbReference>
<dbReference type="InterPro" id="IPR049552">
    <property type="entry name" value="PKS_DH_N"/>
</dbReference>
<gene>
    <name evidence="14" type="ORF">FE257_010082</name>
</gene>
<dbReference type="CDD" id="cd02440">
    <property type="entry name" value="AdoMet_MTases"/>
    <property type="match status" value="1"/>
</dbReference>
<dbReference type="Pfam" id="PF21089">
    <property type="entry name" value="PKS_DH_N"/>
    <property type="match status" value="1"/>
</dbReference>
<dbReference type="InterPro" id="IPR020841">
    <property type="entry name" value="PKS_Beta-ketoAc_synthase_dom"/>
</dbReference>
<sequence>MNVSSSSEPIAVIGSACRFPGGATTPSKLWDLLRQPRDVRRQFDPEILNLHRFYNPKPGHHGSTYVKNQGYLLEEDSRVFDAGFFGITPYEADNMDPQQRVLLETVYEMMESAGYTLDQMQGTQTSVYVGSMTADYVEIQSRDPDTISQYTGTGTARSILSNRISYVFDLHGPSVTIDTACSSSLVALHQAVQGLRNGDANCAIVGGVNVILDPVEYMVLSSLQMLSPDSQSRMWDKTANGYARGEGVATIMIKPLSHAIRDNDPIEGIIRGTGVNSDGRSPGITMPTSASQAALIRDTYRRAGLDPVKDRCQYFECHGTGTMAGDPVEARAVSDAFIEDDSAEESAPLYVGSIKTLIGHLEGAAGLAGVLKVLLAMKNKTIPPNMLFQELNPDIEPYYGRLRIPTSPLPWPSVGPGHPLRASVNSFGFGGTNAHVIVESYEYPPDKTTERESYGEENDTEPISPIVLSAASGTSLMRNARALEQHLQEHPSLNLDDLTWVLRNKRSIHGARTFFSASTRDGLIARMQKFVQDHETIADADKIGVRHRRVNQEEVPGILGVFTGQGAQWPMMGRCLLEKSHLFRGVLEQCDKSLQLLPDGPKWSLLDELSKEDPSSRIYEAEISQPLCTAIQLALVELLYCSGIRFDAVVGHSSGEIAAVYACGIINLAAAMQIAYYRGKYAFMARGADGSAGAMLAVGIGYQEAKEYCQRGDNINLITVAASNSLQSVTLSGDEAAISRAEKHFKAEGAFARLLQVDTAYHSHHMERCAASYLSSLKDCDIQVHRPRDGCFWNSSVRGDTELLRGDLECLKGPYWVQNMVQGVLFSQAVKSAIWHGGPFDLAIEVGPHPALRRPTEQTLDSAFGSAPAYTGTLMRGTDDTEAVADTLGSVWAHLGPEFVNWEGYRQAFSQARKNPPQMLQGLPPYSWDHDRVHWRESRISARFRKDQDTSHELLGRRMPDDTDGEWRWRNVLKLSELPWLEDHEVSGEVVLPASAYISLAMEAARIIAGEDPVRLIEVQSVKVHRPVIVPGGRQGADTLFTVRLSQSDNPMTIRGSFSYACSPDENSRTMTNTCDGQLIIHLGEGTHNELPASGPLPRDLLPVDIDRAYQTLSDVGIRHSGIFRRLLDIRRRWDFSIGTAEWKREELGTRYLLHPAVLDISFQNLFHASAEPSTGKLPTAVVPVTIERLAVNPKASLMIDTETMRTTTESFITAREGIAFTGDLHTYNSGSGEMAVQIEGFAGKPIAPVTEEHDRHLFYDNLYYADPSIQLIEPLPSLEAVSRLKDSCLDCERAVLFYVQRALEQIQPGEERCFAWNHRLFVQTFKHWVKMVQDERHPSAQKSWLDDTSEALDGIYDKWPQQIEFEVIRTVGENLLDIFRGKISALELLLHEDRLGRLYSEGSGYPEVNKGMADVVRQISNKFPRAKYLEIGAGTGSSTEYVLNAMGKNFDTFTYTDISPGFFEKAAQRFSGYERQIIFKTLNVEKDVVPQGYSQHAYDVIIASNVLHATANMKRTLENTRSLLKPGGFLLLIETTGIETMRTGFCVGTLPGWWLGVDDGRQHHPGLSIEKWDKVLQDTGFSGLDVALHDTGNSSQQSLSFLASQAVNDTILQLRQPLDWLPELPQPDPLYIIGGKTLLVSKVVSAINRLARLAWNKQVILKDSVEEIDFARTPAQMDVLLLQELDNPVFSETVDTQRIAMLQNIFQKARNMLWVTQDRRSGNPASNMVVGMARGIRLELPHVNTQVLDIEAIGNPSSTARTIFEAFMRLQIHARTGNEPQYLWTQETELVVESDQTLITRTRPAQDLNDRYNANNRPVRRLTDGSNVAIQISRAQNKLVLTEAEQMVHQPRAGNVAIKVRFTLAIPREDGDGIYLSVGTIVDTEIYVLVVTQRNCSIVEIPKDQAININERDCSASALQRICDKVMTRMFLKPIQSTGSTLVFNASEDLAASIVEESRICDAEVLFASSGSSIRHDWIRIHPRMSARAIRELIPANIRAFIDCSPAVSECGLSIASALQSSCKIQRRYFDLWKHTGTSEIQQGLSDCYAALAADGYTANIAHGELSSGLEMLDIQCISQADPSIVNRVHMISWETTCPLSLAIQPPNISTLFDPKKTYLMVGMAGGLGLSICEWALRHGAKHLVITSRNPDIDPRWLAQAQRRGSNIQVRPMDISIKSSVESLVRDIRATLPPIGGVCNAAMVLSDSMFVDMDAERFNRTLKPKVDGSRHLDSLLSDTALEFFIMLSSSLTIMGAHGQTNYLAANMFMTGLAAQRRRRGVAASVIHVGYVTDVGYTTRLDSNRREFLAKQFVNPVSETDVHHAFAEAIFAGRPDSQRSSEIGMGIEPLTKRFKDGEYAVFLLDPRLSHYAPPSHITEGQDVTRARVDNMEEQLREVTSEAETISLILQAFSNKLQALMHLPSDKVDVNASLTQLGIDSLVAVEIRSWFLKELGIDIPVMKLLGRDSIARICTNAAKVTMTRYVDRAPDAASSVPMEHENSEGSSDNNSIQHESSNSQSRTLPDTQPSSIADTESHSTADLMTEGEPDNEQDTGKIRSACKDLDKDHCTDMELLSGAQMQYFLFSKLHSKPSGLNCVYRYEMRGNLDIERLRKALTITMQYNQVLRTCFYIRKTDNLPVQAVRATPIIRFEHIPEAIPEDVDNALEQAGCKTWSMDSGETVGVTVLSQGLDNHTLIVYLHHITMDGMGTGNFLRDLDRAYRKQPLQNLGANHIDFTRMELKEHQSPRFRSKLQYWNQEFAIPPNALPLAPMARTKTRPRTVMFCTTHIFRQIGENLISQIKRACDILQITPFHFHLAAYQIMLSQLMGVNDLCIGFMEANRDTPHARDSVGLFTDIVPIRFRVPQDTNFVQVAQNARRKAFDAMENSYVPLSMIMDSAKIPRSGSYNPLCQAVLNYRLGFPTELPLGDHRLELTGGQAAMHGHDMSLGIVERSPTDIVLELSCQDSLYDKDAASSMLDMYINVVQTVSENLDIKINQCGISTTQNASTSSVKVLGRQIDLAEVERQLLKSGSDLLSAVVVTVRDTALIAHATPAPGPTIRQDAVPRLLATLPLPHFMCPTRLVFVDTIPVTSSGEIDRTAASQLPLSTEQDVSQCSPELNQLESQLSVLWKAVLPKPAPEITPELDFFVAGGTSLGLVQLQQSIEQEIGITTSVRDLYSAPVFGQMAGWIYFQGGRGGSNEDIVV</sequence>
<dbReference type="GO" id="GO:0009403">
    <property type="term" value="P:toxin biosynthetic process"/>
    <property type="evidence" value="ECO:0007669"/>
    <property type="project" value="UniProtKB-ARBA"/>
</dbReference>
<dbReference type="PROSITE" id="PS50075">
    <property type="entry name" value="CARRIER"/>
    <property type="match status" value="2"/>
</dbReference>
<dbReference type="Pfam" id="PF00698">
    <property type="entry name" value="Acyl_transf_1"/>
    <property type="match status" value="1"/>
</dbReference>
<dbReference type="SUPFAM" id="SSF47336">
    <property type="entry name" value="ACP-like"/>
    <property type="match status" value="2"/>
</dbReference>
<dbReference type="PROSITE" id="PS00012">
    <property type="entry name" value="PHOSPHOPANTETHEINE"/>
    <property type="match status" value="1"/>
</dbReference>
<dbReference type="Proteomes" id="UP001194746">
    <property type="component" value="Unassembled WGS sequence"/>
</dbReference>
<dbReference type="Gene3D" id="3.30.559.30">
    <property type="entry name" value="Nonribosomal peptide synthetase, condensation domain"/>
    <property type="match status" value="1"/>
</dbReference>
<dbReference type="InterPro" id="IPR023213">
    <property type="entry name" value="CAT-like_dom_sf"/>
</dbReference>
<name>A0AAD4GRJ8_ASPNN</name>
<evidence type="ECO:0000256" key="8">
    <source>
        <dbReference type="PROSITE-ProRule" id="PRU01363"/>
    </source>
</evidence>
<dbReference type="InterPro" id="IPR013217">
    <property type="entry name" value="Methyltransf_12"/>
</dbReference>
<evidence type="ECO:0000256" key="3">
    <source>
        <dbReference type="ARBA" id="ARBA00022598"/>
    </source>
</evidence>
<dbReference type="GO" id="GO:0004315">
    <property type="term" value="F:3-oxoacyl-[acyl-carrier-protein] synthase activity"/>
    <property type="evidence" value="ECO:0007669"/>
    <property type="project" value="InterPro"/>
</dbReference>
<dbReference type="SUPFAM" id="SSF55048">
    <property type="entry name" value="Probable ACP-binding domain of malonyl-CoA ACP transacylase"/>
    <property type="match status" value="1"/>
</dbReference>
<dbReference type="GO" id="GO:0031177">
    <property type="term" value="F:phosphopantetheine binding"/>
    <property type="evidence" value="ECO:0007669"/>
    <property type="project" value="InterPro"/>
</dbReference>
<dbReference type="Gene3D" id="3.40.47.10">
    <property type="match status" value="1"/>
</dbReference>
<keyword evidence="5" id="KW-0808">Transferase</keyword>
<dbReference type="CDD" id="cd00833">
    <property type="entry name" value="PKS"/>
    <property type="match status" value="1"/>
</dbReference>
<dbReference type="Pfam" id="PF08242">
    <property type="entry name" value="Methyltransf_12"/>
    <property type="match status" value="1"/>
</dbReference>
<protein>
    <recommendedName>
        <fullName evidence="16">Polyketide synthase</fullName>
    </recommendedName>
</protein>
<feature type="domain" description="Ketosynthase family 3 (KS3)" evidence="12">
    <location>
        <begin position="7"/>
        <end position="440"/>
    </location>
</feature>
<dbReference type="Gene3D" id="3.40.50.720">
    <property type="entry name" value="NAD(P)-binding Rossmann-like Domain"/>
    <property type="match status" value="2"/>
</dbReference>
<keyword evidence="9" id="KW-0175">Coiled coil</keyword>
<keyword evidence="1" id="KW-0596">Phosphopantetheine</keyword>
<reference evidence="14" key="1">
    <citation type="journal article" date="2019" name="Beilstein J. Org. Chem.">
        <title>Nanangenines: drimane sesquiterpenoids as the dominant metabolite cohort of a novel Australian fungus, Aspergillus nanangensis.</title>
        <authorList>
            <person name="Lacey H.J."/>
            <person name="Gilchrist C.L.M."/>
            <person name="Crombie A."/>
            <person name="Kalaitzis J.A."/>
            <person name="Vuong D."/>
            <person name="Rutledge P.J."/>
            <person name="Turner P."/>
            <person name="Pitt J.I."/>
            <person name="Lacey E."/>
            <person name="Chooi Y.H."/>
            <person name="Piggott A.M."/>
        </authorList>
    </citation>
    <scope>NUCLEOTIDE SEQUENCE</scope>
    <source>
        <strain evidence="14">MST-FP2251</strain>
    </source>
</reference>
<dbReference type="InterPro" id="IPR016036">
    <property type="entry name" value="Malonyl_transacylase_ACP-bd"/>
</dbReference>
<dbReference type="FunFam" id="3.40.47.10:FF:000019">
    <property type="entry name" value="Polyketide synthase type I"/>
    <property type="match status" value="1"/>
</dbReference>
<dbReference type="SUPFAM" id="SSF52777">
    <property type="entry name" value="CoA-dependent acyltransferases"/>
    <property type="match status" value="2"/>
</dbReference>
<dbReference type="CDD" id="cd19532">
    <property type="entry name" value="C_PKS-NRPS"/>
    <property type="match status" value="1"/>
</dbReference>
<dbReference type="SUPFAM" id="SSF56801">
    <property type="entry name" value="Acetyl-CoA synthetase-like"/>
    <property type="match status" value="1"/>
</dbReference>
<dbReference type="InterPro" id="IPR032821">
    <property type="entry name" value="PKS_assoc"/>
</dbReference>
<dbReference type="SMART" id="SM00822">
    <property type="entry name" value="PKS_KR"/>
    <property type="match status" value="1"/>
</dbReference>
<dbReference type="PANTHER" id="PTHR43775">
    <property type="entry name" value="FATTY ACID SYNTHASE"/>
    <property type="match status" value="1"/>
</dbReference>
<accession>A0AAD4GRJ8</accession>
<evidence type="ECO:0000256" key="1">
    <source>
        <dbReference type="ARBA" id="ARBA00022450"/>
    </source>
</evidence>
<feature type="coiled-coil region" evidence="9">
    <location>
        <begin position="2381"/>
        <end position="2408"/>
    </location>
</feature>
<feature type="active site" description="Proton acceptor; for dehydratase activity" evidence="8">
    <location>
        <position position="984"/>
    </location>
</feature>
<dbReference type="GO" id="GO:0032259">
    <property type="term" value="P:methylation"/>
    <property type="evidence" value="ECO:0007669"/>
    <property type="project" value="UniProtKB-KW"/>
</dbReference>
<feature type="region of interest" description="N-terminal hotdog fold" evidence="8">
    <location>
        <begin position="952"/>
        <end position="1086"/>
    </location>
</feature>
<keyword evidence="6" id="KW-0511">Multifunctional enzyme</keyword>
<feature type="region of interest" description="C-terminal hotdog fold" evidence="8">
    <location>
        <begin position="1101"/>
        <end position="1253"/>
    </location>
</feature>
<dbReference type="GO" id="GO:0008168">
    <property type="term" value="F:methyltransferase activity"/>
    <property type="evidence" value="ECO:0007669"/>
    <property type="project" value="UniProtKB-KW"/>
</dbReference>
<proteinExistence type="inferred from homology"/>
<organism evidence="14 15">
    <name type="scientific">Aspergillus nanangensis</name>
    <dbReference type="NCBI Taxonomy" id="2582783"/>
    <lineage>
        <taxon>Eukaryota</taxon>
        <taxon>Fungi</taxon>
        <taxon>Dikarya</taxon>
        <taxon>Ascomycota</taxon>
        <taxon>Pezizomycotina</taxon>
        <taxon>Eurotiomycetes</taxon>
        <taxon>Eurotiomycetidae</taxon>
        <taxon>Eurotiales</taxon>
        <taxon>Aspergillaceae</taxon>
        <taxon>Aspergillus</taxon>
        <taxon>Aspergillus subgen. Circumdati</taxon>
    </lineage>
</organism>
<feature type="domain" description="Carrier" evidence="11">
    <location>
        <begin position="3118"/>
        <end position="3195"/>
    </location>
</feature>
<dbReference type="InterPro" id="IPR020807">
    <property type="entry name" value="PKS_DH"/>
</dbReference>
<dbReference type="InterPro" id="IPR050091">
    <property type="entry name" value="PKS_NRPS_Biosynth_Enz"/>
</dbReference>
<dbReference type="Pfam" id="PF00550">
    <property type="entry name" value="PP-binding"/>
    <property type="match status" value="2"/>
</dbReference>
<feature type="domain" description="Carrier" evidence="11">
    <location>
        <begin position="2399"/>
        <end position="2480"/>
    </location>
</feature>
<dbReference type="PANTHER" id="PTHR43775:SF20">
    <property type="entry name" value="HYBRID PKS-NRPS SYNTHETASE APDA"/>
    <property type="match status" value="1"/>
</dbReference>
<dbReference type="SUPFAM" id="SSF53335">
    <property type="entry name" value="S-adenosyl-L-methionine-dependent methyltransferases"/>
    <property type="match status" value="1"/>
</dbReference>
<evidence type="ECO:0000259" key="11">
    <source>
        <dbReference type="PROSITE" id="PS50075"/>
    </source>
</evidence>
<dbReference type="Pfam" id="PF00109">
    <property type="entry name" value="ketoacyl-synt"/>
    <property type="match status" value="1"/>
</dbReference>
<evidence type="ECO:0000256" key="5">
    <source>
        <dbReference type="ARBA" id="ARBA00022679"/>
    </source>
</evidence>
<dbReference type="InterPro" id="IPR057326">
    <property type="entry name" value="KR_dom"/>
</dbReference>
<dbReference type="Pfam" id="PF02801">
    <property type="entry name" value="Ketoacyl-synt_C"/>
    <property type="match status" value="1"/>
</dbReference>
<feature type="domain" description="PKS/mFAS DH" evidence="13">
    <location>
        <begin position="952"/>
        <end position="1253"/>
    </location>
</feature>
<dbReference type="Gene3D" id="3.30.300.30">
    <property type="match status" value="1"/>
</dbReference>
<dbReference type="SUPFAM" id="SSF53901">
    <property type="entry name" value="Thiolase-like"/>
    <property type="match status" value="1"/>
</dbReference>
<evidence type="ECO:0008006" key="16">
    <source>
        <dbReference type="Google" id="ProtNLM"/>
    </source>
</evidence>
<dbReference type="EMBL" id="VCAU01000060">
    <property type="protein sequence ID" value="KAF9887504.1"/>
    <property type="molecule type" value="Genomic_DNA"/>
</dbReference>
<dbReference type="InterPro" id="IPR018201">
    <property type="entry name" value="Ketoacyl_synth_AS"/>
</dbReference>
<dbReference type="Gene3D" id="3.10.129.110">
    <property type="entry name" value="Polyketide synthase dehydratase"/>
    <property type="match status" value="1"/>
</dbReference>
<dbReference type="Gene3D" id="3.40.366.10">
    <property type="entry name" value="Malonyl-Coenzyme A Acyl Carrier Protein, domain 2"/>
    <property type="match status" value="1"/>
</dbReference>
<dbReference type="SMART" id="SM00825">
    <property type="entry name" value="PKS_KS"/>
    <property type="match status" value="1"/>
</dbReference>
<dbReference type="InterPro" id="IPR029063">
    <property type="entry name" value="SAM-dependent_MTases_sf"/>
</dbReference>
<evidence type="ECO:0000259" key="12">
    <source>
        <dbReference type="PROSITE" id="PS52004"/>
    </source>
</evidence>
<dbReference type="SUPFAM" id="SSF52151">
    <property type="entry name" value="FabD/lysophospholipase-like"/>
    <property type="match status" value="1"/>
</dbReference>
<dbReference type="InterPro" id="IPR014031">
    <property type="entry name" value="Ketoacyl_synth_C"/>
</dbReference>
<dbReference type="PROSITE" id="PS52019">
    <property type="entry name" value="PKS_MFAS_DH"/>
    <property type="match status" value="1"/>
</dbReference>
<dbReference type="Pfam" id="PF00668">
    <property type="entry name" value="Condensation"/>
    <property type="match status" value="1"/>
</dbReference>
<keyword evidence="3" id="KW-0436">Ligase</keyword>
<dbReference type="GO" id="GO:0006633">
    <property type="term" value="P:fatty acid biosynthetic process"/>
    <property type="evidence" value="ECO:0007669"/>
    <property type="project" value="InterPro"/>
</dbReference>
<dbReference type="SMART" id="SM00823">
    <property type="entry name" value="PKS_PP"/>
    <property type="match status" value="2"/>
</dbReference>
<evidence type="ECO:0000256" key="4">
    <source>
        <dbReference type="ARBA" id="ARBA00022603"/>
    </source>
</evidence>
<dbReference type="InterPro" id="IPR014043">
    <property type="entry name" value="Acyl_transferase_dom"/>
</dbReference>
<dbReference type="GO" id="GO:0016874">
    <property type="term" value="F:ligase activity"/>
    <property type="evidence" value="ECO:0007669"/>
    <property type="project" value="UniProtKB-KW"/>
</dbReference>
<evidence type="ECO:0000313" key="14">
    <source>
        <dbReference type="EMBL" id="KAF9887504.1"/>
    </source>
</evidence>
<dbReference type="Pfam" id="PF08659">
    <property type="entry name" value="KR"/>
    <property type="match status" value="1"/>
</dbReference>
<dbReference type="SMART" id="SM00827">
    <property type="entry name" value="PKS_AT"/>
    <property type="match status" value="1"/>
</dbReference>
<dbReference type="PROSITE" id="PS00606">
    <property type="entry name" value="KS3_1"/>
    <property type="match status" value="1"/>
</dbReference>
<feature type="region of interest" description="Disordered" evidence="10">
    <location>
        <begin position="2490"/>
        <end position="2555"/>
    </location>
</feature>
<evidence type="ECO:0000313" key="15">
    <source>
        <dbReference type="Proteomes" id="UP001194746"/>
    </source>
</evidence>
<comment type="caution">
    <text evidence="14">The sequence shown here is derived from an EMBL/GenBank/DDBJ whole genome shotgun (WGS) entry which is preliminary data.</text>
</comment>
<dbReference type="InterPro" id="IPR036736">
    <property type="entry name" value="ACP-like_sf"/>
</dbReference>
<dbReference type="SUPFAM" id="SSF51735">
    <property type="entry name" value="NAD(P)-binding Rossmann-fold domains"/>
    <property type="match status" value="1"/>
</dbReference>
<dbReference type="GO" id="GO:0004312">
    <property type="term" value="F:fatty acid synthase activity"/>
    <property type="evidence" value="ECO:0007669"/>
    <property type="project" value="TreeGrafter"/>
</dbReference>
<dbReference type="InterPro" id="IPR016039">
    <property type="entry name" value="Thiolase-like"/>
</dbReference>
<reference evidence="14" key="2">
    <citation type="submission" date="2020-02" db="EMBL/GenBank/DDBJ databases">
        <authorList>
            <person name="Gilchrist C.L.M."/>
            <person name="Chooi Y.-H."/>
        </authorList>
    </citation>
    <scope>NUCLEOTIDE SEQUENCE</scope>
    <source>
        <strain evidence="14">MST-FP2251</strain>
    </source>
</reference>
<dbReference type="InterPro" id="IPR042104">
    <property type="entry name" value="PKS_dehydratase_sf"/>
</dbReference>
<comment type="similarity">
    <text evidence="7">In the C-terminal section; belongs to the NRP synthetase family.</text>
</comment>
<dbReference type="InterPro" id="IPR013968">
    <property type="entry name" value="PKS_KR"/>
</dbReference>
<dbReference type="InterPro" id="IPR006162">
    <property type="entry name" value="Ppantetheine_attach_site"/>
</dbReference>
<dbReference type="Pfam" id="PF16197">
    <property type="entry name" value="KAsynt_C_assoc"/>
    <property type="match status" value="1"/>
</dbReference>
<dbReference type="InterPro" id="IPR014030">
    <property type="entry name" value="Ketoacyl_synth_N"/>
</dbReference>
<dbReference type="PROSITE" id="PS52004">
    <property type="entry name" value="KS3_2"/>
    <property type="match status" value="1"/>
</dbReference>
<evidence type="ECO:0000256" key="2">
    <source>
        <dbReference type="ARBA" id="ARBA00022553"/>
    </source>
</evidence>
<dbReference type="InterPro" id="IPR020806">
    <property type="entry name" value="PKS_PP-bd"/>
</dbReference>
<evidence type="ECO:0000256" key="6">
    <source>
        <dbReference type="ARBA" id="ARBA00023268"/>
    </source>
</evidence>
<dbReference type="Gene3D" id="3.40.50.150">
    <property type="entry name" value="Vaccinia Virus protein VP39"/>
    <property type="match status" value="1"/>
</dbReference>
<keyword evidence="15" id="KW-1185">Reference proteome</keyword>
<dbReference type="SMART" id="SM00826">
    <property type="entry name" value="PKS_DH"/>
    <property type="match status" value="1"/>
</dbReference>
<dbReference type="Gene3D" id="1.10.1200.10">
    <property type="entry name" value="ACP-like"/>
    <property type="match status" value="2"/>
</dbReference>